<evidence type="ECO:0000313" key="1">
    <source>
        <dbReference type="EMBL" id="KAG2449267.1"/>
    </source>
</evidence>
<dbReference type="AlphaFoldDB" id="A0A835WKW4"/>
<accession>A0A835WKW4</accession>
<dbReference type="OrthoDB" id="529017at2759"/>
<sequence length="382" mass="39495">MLVSDSTSCKYAYRFLKAFLNPSMDEIHLVTAINTEGGRAAAVSRQRDLVEADLQHLVRQHVVIKEEEYTLYESLGRYVASTVQPHLILMASNSLCVNSQNAAAPSRISLLGGTSFASSTSGSGAAGGGGGGGGGLGSTGGGLGSGLGGGGLPGGLGGNLLSTSVALKILPELRCAPVLIVKYNTKGQWLNAAAATSPWSALAAASTWVSAARSASGKTLKGTGTGGGSAKQLLLGATGSSMVNPGAPTPMRVMVDLQANSRGVLEWLFEHFTAGRDHLMLTVSNAYDDKHNIKPAAQKVLTSFGVQAHVNSFRADKAMLAGPSNRSLPQAVFEAEPDVLVCHAPRMRGLPPPLVELLYAAKTSFLIWPPEYDVGNSQPGGL</sequence>
<dbReference type="Proteomes" id="UP000613740">
    <property type="component" value="Unassembled WGS sequence"/>
</dbReference>
<proteinExistence type="predicted"/>
<name>A0A835WKW4_9CHLO</name>
<keyword evidence="2" id="KW-1185">Reference proteome</keyword>
<protein>
    <recommendedName>
        <fullName evidence="3">UspA domain-containing protein</fullName>
    </recommendedName>
</protein>
<reference evidence="1" key="1">
    <citation type="journal article" date="2020" name="bioRxiv">
        <title>Comparative genomics of Chlamydomonas.</title>
        <authorList>
            <person name="Craig R.J."/>
            <person name="Hasan A.R."/>
            <person name="Ness R.W."/>
            <person name="Keightley P.D."/>
        </authorList>
    </citation>
    <scope>NUCLEOTIDE SEQUENCE</scope>
    <source>
        <strain evidence="1">CCAP 11/173</strain>
    </source>
</reference>
<dbReference type="EMBL" id="JAEHOD010000014">
    <property type="protein sequence ID" value="KAG2449267.1"/>
    <property type="molecule type" value="Genomic_DNA"/>
</dbReference>
<evidence type="ECO:0008006" key="3">
    <source>
        <dbReference type="Google" id="ProtNLM"/>
    </source>
</evidence>
<comment type="caution">
    <text evidence="1">The sequence shown here is derived from an EMBL/GenBank/DDBJ whole genome shotgun (WGS) entry which is preliminary data.</text>
</comment>
<evidence type="ECO:0000313" key="2">
    <source>
        <dbReference type="Proteomes" id="UP000613740"/>
    </source>
</evidence>
<organism evidence="1 2">
    <name type="scientific">Chlamydomonas schloesseri</name>
    <dbReference type="NCBI Taxonomy" id="2026947"/>
    <lineage>
        <taxon>Eukaryota</taxon>
        <taxon>Viridiplantae</taxon>
        <taxon>Chlorophyta</taxon>
        <taxon>core chlorophytes</taxon>
        <taxon>Chlorophyceae</taxon>
        <taxon>CS clade</taxon>
        <taxon>Chlamydomonadales</taxon>
        <taxon>Chlamydomonadaceae</taxon>
        <taxon>Chlamydomonas</taxon>
    </lineage>
</organism>
<gene>
    <name evidence="1" type="ORF">HYH02_005424</name>
</gene>